<dbReference type="PROSITE" id="PS50885">
    <property type="entry name" value="HAMP"/>
    <property type="match status" value="1"/>
</dbReference>
<dbReference type="InterPro" id="IPR003660">
    <property type="entry name" value="HAMP_dom"/>
</dbReference>
<feature type="transmembrane region" description="Helical" evidence="4">
    <location>
        <begin position="330"/>
        <end position="350"/>
    </location>
</feature>
<dbReference type="PROSITE" id="PS50111">
    <property type="entry name" value="CHEMOTAXIS_TRANSDUC_2"/>
    <property type="match status" value="1"/>
</dbReference>
<dbReference type="Gene3D" id="3.30.450.20">
    <property type="entry name" value="PAS domain"/>
    <property type="match status" value="2"/>
</dbReference>
<dbReference type="GO" id="GO:0006935">
    <property type="term" value="P:chemotaxis"/>
    <property type="evidence" value="ECO:0007669"/>
    <property type="project" value="UniProtKB-KW"/>
</dbReference>
<feature type="domain" description="Methyl-accepting transducer" evidence="5">
    <location>
        <begin position="410"/>
        <end position="625"/>
    </location>
</feature>
<evidence type="ECO:0000313" key="7">
    <source>
        <dbReference type="EMBL" id="MBR8537944.1"/>
    </source>
</evidence>
<evidence type="ECO:0000259" key="5">
    <source>
        <dbReference type="PROSITE" id="PS50111"/>
    </source>
</evidence>
<organism evidence="7 8">
    <name type="scientific">Carboxylicivirga sediminis</name>
    <dbReference type="NCBI Taxonomy" id="2006564"/>
    <lineage>
        <taxon>Bacteria</taxon>
        <taxon>Pseudomonadati</taxon>
        <taxon>Bacteroidota</taxon>
        <taxon>Bacteroidia</taxon>
        <taxon>Marinilabiliales</taxon>
        <taxon>Marinilabiliaceae</taxon>
        <taxon>Carboxylicivirga</taxon>
    </lineage>
</organism>
<dbReference type="SMART" id="SM00283">
    <property type="entry name" value="MA"/>
    <property type="match status" value="1"/>
</dbReference>
<dbReference type="Proteomes" id="UP000679220">
    <property type="component" value="Unassembled WGS sequence"/>
</dbReference>
<evidence type="ECO:0000256" key="4">
    <source>
        <dbReference type="SAM" id="Phobius"/>
    </source>
</evidence>
<dbReference type="SMART" id="SM00304">
    <property type="entry name" value="HAMP"/>
    <property type="match status" value="1"/>
</dbReference>
<keyword evidence="4" id="KW-0472">Membrane</keyword>
<protein>
    <submittedName>
        <fullName evidence="7">Methyl-accepting chemotaxis protein</fullName>
    </submittedName>
</protein>
<dbReference type="Pfam" id="PF00015">
    <property type="entry name" value="MCPsignal"/>
    <property type="match status" value="1"/>
</dbReference>
<evidence type="ECO:0000259" key="6">
    <source>
        <dbReference type="PROSITE" id="PS50885"/>
    </source>
</evidence>
<gene>
    <name evidence="7" type="ORF">KDU71_20400</name>
</gene>
<dbReference type="AlphaFoldDB" id="A0A941J0C6"/>
<dbReference type="GO" id="GO:0004888">
    <property type="term" value="F:transmembrane signaling receptor activity"/>
    <property type="evidence" value="ECO:0007669"/>
    <property type="project" value="TreeGrafter"/>
</dbReference>
<dbReference type="GO" id="GO:0007165">
    <property type="term" value="P:signal transduction"/>
    <property type="evidence" value="ECO:0007669"/>
    <property type="project" value="UniProtKB-KW"/>
</dbReference>
<dbReference type="Gene3D" id="1.10.287.950">
    <property type="entry name" value="Methyl-accepting chemotaxis protein"/>
    <property type="match status" value="1"/>
</dbReference>
<name>A0A941J0C6_9BACT</name>
<dbReference type="InterPro" id="IPR004089">
    <property type="entry name" value="MCPsignal_dom"/>
</dbReference>
<keyword evidence="1" id="KW-0145">Chemotaxis</keyword>
<sequence length="643" mass="70090">MKLGLNAKLNIYIISVFLVVFSVTLGVIIFNTLSKAKDDAAHLAQVIGEDEAKSIESYLNQALTTSEILAQTMLTLRQNEAGDRYLVLDLLKECLKQNENYFGVWTMWEPNAFDNMDAYYAKKYSQEIGLFTASCFREGDELLFQNLGTDIVCHVSDDNTDEYAEPYYAVPKATKKQFVDDPSEYSFTGLEEDMETTISIVTPLIVDEVFLGVVGIDLDFEKLMQLNDRLKVYDTGYGSIITNNLIISAHPDRSLIGAKIDTLFTGFDEETLKAIKAGRLHIKQTESQHLNTTVARIYSPVHLGNSNKPWTVMIDIPGDEIMADTIHLSVMILVIGLISTIVMLSVILIISKNITKPIEIISHGMNQMADGDLSVNIDINERSDEIGTLHSAVNRMLYKIKEVINGIHEGADGINAASQQLSSAAQQISGGANEQAASVEEISSTTEEIAANVEQNASNASATKTIAQGAKQGLEVVMSKASSSLDATRNITDKITIINDIAIQTNILALNAAVEAARAGEHGRGFAVVAAEVRKLAENTRVAADEIVNSATNSLHMAEEAGVQLHKMIPEITKTTQLVEEIAAASNEQNSATTQVNASILELSNVTQQNSASAEELASSAEELASQSENLKQMITFFRVNNQ</sequence>
<dbReference type="CDD" id="cd06225">
    <property type="entry name" value="HAMP"/>
    <property type="match status" value="1"/>
</dbReference>
<dbReference type="PANTHER" id="PTHR43531">
    <property type="entry name" value="PROTEIN ICFG"/>
    <property type="match status" value="1"/>
</dbReference>
<keyword evidence="8" id="KW-1185">Reference proteome</keyword>
<dbReference type="Pfam" id="PF00672">
    <property type="entry name" value="HAMP"/>
    <property type="match status" value="1"/>
</dbReference>
<reference evidence="7" key="1">
    <citation type="journal article" date="2018" name="Int. J. Syst. Evol. Microbiol.">
        <title>Carboxylicivirga sediminis sp. nov., isolated from coastal sediment.</title>
        <authorList>
            <person name="Wang F.Q."/>
            <person name="Ren L.H."/>
            <person name="Zou R.J."/>
            <person name="Sun Y.Z."/>
            <person name="Liu X.J."/>
            <person name="Jiang F."/>
            <person name="Liu L.J."/>
        </authorList>
    </citation>
    <scope>NUCLEOTIDE SEQUENCE</scope>
    <source>
        <strain evidence="7">JR1</strain>
    </source>
</reference>
<dbReference type="InterPro" id="IPR051310">
    <property type="entry name" value="MCP_chemotaxis"/>
</dbReference>
<evidence type="ECO:0000256" key="3">
    <source>
        <dbReference type="PROSITE-ProRule" id="PRU00284"/>
    </source>
</evidence>
<reference evidence="7" key="2">
    <citation type="submission" date="2021-04" db="EMBL/GenBank/DDBJ databases">
        <authorList>
            <person name="Zhang T."/>
            <person name="Zhang Y."/>
            <person name="Lu D."/>
            <person name="Zuo D."/>
            <person name="Du Z."/>
        </authorList>
    </citation>
    <scope>NUCLEOTIDE SEQUENCE</scope>
    <source>
        <strain evidence="7">JR1</strain>
    </source>
</reference>
<dbReference type="CDD" id="cd18774">
    <property type="entry name" value="PDC2_HK_sensor"/>
    <property type="match status" value="1"/>
</dbReference>
<evidence type="ECO:0000256" key="2">
    <source>
        <dbReference type="ARBA" id="ARBA00029447"/>
    </source>
</evidence>
<accession>A0A941J0C6</accession>
<dbReference type="SUPFAM" id="SSF58104">
    <property type="entry name" value="Methyl-accepting chemotaxis protein (MCP) signaling domain"/>
    <property type="match status" value="1"/>
</dbReference>
<feature type="transmembrane region" description="Helical" evidence="4">
    <location>
        <begin position="12"/>
        <end position="33"/>
    </location>
</feature>
<feature type="domain" description="HAMP" evidence="6">
    <location>
        <begin position="352"/>
        <end position="405"/>
    </location>
</feature>
<dbReference type="RefSeq" id="WP_212192968.1">
    <property type="nucleotide sequence ID" value="NZ_JAGTAR010000044.1"/>
</dbReference>
<comment type="similarity">
    <text evidence="2">Belongs to the methyl-accepting chemotaxis (MCP) protein family.</text>
</comment>
<evidence type="ECO:0000313" key="8">
    <source>
        <dbReference type="Proteomes" id="UP000679220"/>
    </source>
</evidence>
<keyword evidence="3" id="KW-0807">Transducer</keyword>
<comment type="caution">
    <text evidence="7">The sequence shown here is derived from an EMBL/GenBank/DDBJ whole genome shotgun (WGS) entry which is preliminary data.</text>
</comment>
<dbReference type="CDD" id="cd12913">
    <property type="entry name" value="PDC1_MCP_like"/>
    <property type="match status" value="1"/>
</dbReference>
<keyword evidence="4" id="KW-0812">Transmembrane</keyword>
<dbReference type="GO" id="GO:0005886">
    <property type="term" value="C:plasma membrane"/>
    <property type="evidence" value="ECO:0007669"/>
    <property type="project" value="TreeGrafter"/>
</dbReference>
<proteinExistence type="inferred from homology"/>
<dbReference type="PANTHER" id="PTHR43531:SF11">
    <property type="entry name" value="METHYL-ACCEPTING CHEMOTAXIS PROTEIN 3"/>
    <property type="match status" value="1"/>
</dbReference>
<evidence type="ECO:0000256" key="1">
    <source>
        <dbReference type="ARBA" id="ARBA00022500"/>
    </source>
</evidence>
<dbReference type="EMBL" id="JAGTAR010000044">
    <property type="protein sequence ID" value="MBR8537944.1"/>
    <property type="molecule type" value="Genomic_DNA"/>
</dbReference>
<keyword evidence="4" id="KW-1133">Transmembrane helix</keyword>